<sequence length="111" mass="12579">MKWTNLSANELVPPDFNYRIPSDIRNAISEATLKVLNGKDDLEIESQSQVSSIPRESSEPITSTTGNLQFQDLVQKALHTKNEMKEKSQRRSEKPTLDISLAYVCLLIFNL</sequence>
<proteinExistence type="predicted"/>
<reference evidence="2 3" key="1">
    <citation type="submission" date="2015-04" db="EMBL/GenBank/DDBJ databases">
        <authorList>
            <person name="Syromyatnikov M.Y."/>
            <person name="Popov V.N."/>
        </authorList>
    </citation>
    <scope>NUCLEOTIDE SEQUENCE [LARGE SCALE GENOMIC DNA]</scope>
</reference>
<accession>A0A1J1HMR3</accession>
<organism evidence="2 3">
    <name type="scientific">Clunio marinus</name>
    <dbReference type="NCBI Taxonomy" id="568069"/>
    <lineage>
        <taxon>Eukaryota</taxon>
        <taxon>Metazoa</taxon>
        <taxon>Ecdysozoa</taxon>
        <taxon>Arthropoda</taxon>
        <taxon>Hexapoda</taxon>
        <taxon>Insecta</taxon>
        <taxon>Pterygota</taxon>
        <taxon>Neoptera</taxon>
        <taxon>Endopterygota</taxon>
        <taxon>Diptera</taxon>
        <taxon>Nematocera</taxon>
        <taxon>Chironomoidea</taxon>
        <taxon>Chironomidae</taxon>
        <taxon>Clunio</taxon>
    </lineage>
</organism>
<evidence type="ECO:0000313" key="2">
    <source>
        <dbReference type="EMBL" id="CRK88684.1"/>
    </source>
</evidence>
<keyword evidence="3" id="KW-1185">Reference proteome</keyword>
<name>A0A1J1HMR3_9DIPT</name>
<feature type="region of interest" description="Disordered" evidence="1">
    <location>
        <begin position="45"/>
        <end position="67"/>
    </location>
</feature>
<protein>
    <submittedName>
        <fullName evidence="2">CLUMA_CG002359, isoform A</fullName>
    </submittedName>
</protein>
<dbReference type="EMBL" id="CVRI01000009">
    <property type="protein sequence ID" value="CRK88684.1"/>
    <property type="molecule type" value="Genomic_DNA"/>
</dbReference>
<evidence type="ECO:0000313" key="3">
    <source>
        <dbReference type="Proteomes" id="UP000183832"/>
    </source>
</evidence>
<evidence type="ECO:0000256" key="1">
    <source>
        <dbReference type="SAM" id="MobiDB-lite"/>
    </source>
</evidence>
<gene>
    <name evidence="2" type="ORF">CLUMA_CG002359</name>
</gene>
<dbReference type="Proteomes" id="UP000183832">
    <property type="component" value="Unassembled WGS sequence"/>
</dbReference>
<dbReference type="AlphaFoldDB" id="A0A1J1HMR3"/>